<dbReference type="AlphaFoldDB" id="A0AAV5A9N4"/>
<name>A0AAV5A9N4_9AGAM</name>
<keyword evidence="5" id="KW-0238">DNA-binding</keyword>
<dbReference type="PANTHER" id="PTHR11070">
    <property type="entry name" value="UVRD / RECB / PCRA DNA HELICASE FAMILY MEMBER"/>
    <property type="match status" value="1"/>
</dbReference>
<evidence type="ECO:0000256" key="4">
    <source>
        <dbReference type="ARBA" id="ARBA00022840"/>
    </source>
</evidence>
<dbReference type="EMBL" id="BPWL01000003">
    <property type="protein sequence ID" value="GJJ08620.1"/>
    <property type="molecule type" value="Genomic_DNA"/>
</dbReference>
<evidence type="ECO:0000313" key="8">
    <source>
        <dbReference type="Proteomes" id="UP001050691"/>
    </source>
</evidence>
<keyword evidence="8" id="KW-1185">Reference proteome</keyword>
<sequence length="151" mass="17307">MLSLDALGLNEEQLQGKTKVLTTRIAHLVENHGLEPSQICALTFTKRAAKEMKERLKKLMGKQKTNQLVMDNAVIHRISQAKVKQLLPTDLPNQTADIKQQLIETVYQEYITTLKQSNSLDFDDLLLHCIRLFSREPKSLSWCKHVLVDEL</sequence>
<dbReference type="Pfam" id="PF00580">
    <property type="entry name" value="UvrD-helicase"/>
    <property type="match status" value="2"/>
</dbReference>
<dbReference type="Gene3D" id="1.10.10.160">
    <property type="match status" value="1"/>
</dbReference>
<dbReference type="InterPro" id="IPR014016">
    <property type="entry name" value="UvrD-like_ATP-bd"/>
</dbReference>
<keyword evidence="4" id="KW-0067">ATP-binding</keyword>
<dbReference type="InterPro" id="IPR027417">
    <property type="entry name" value="P-loop_NTPase"/>
</dbReference>
<reference evidence="7" key="1">
    <citation type="submission" date="2021-10" db="EMBL/GenBank/DDBJ databases">
        <title>De novo Genome Assembly of Clathrus columnatus (Basidiomycota, Fungi) Using Illumina and Nanopore Sequence Data.</title>
        <authorList>
            <person name="Ogiso-Tanaka E."/>
            <person name="Itagaki H."/>
            <person name="Hosoya T."/>
            <person name="Hosaka K."/>
        </authorList>
    </citation>
    <scope>NUCLEOTIDE SEQUENCE</scope>
    <source>
        <strain evidence="7">MO-923</strain>
    </source>
</reference>
<dbReference type="GO" id="GO:0043138">
    <property type="term" value="F:3'-5' DNA helicase activity"/>
    <property type="evidence" value="ECO:0007669"/>
    <property type="project" value="TreeGrafter"/>
</dbReference>
<dbReference type="GO" id="GO:0005829">
    <property type="term" value="C:cytosol"/>
    <property type="evidence" value="ECO:0007669"/>
    <property type="project" value="TreeGrafter"/>
</dbReference>
<feature type="domain" description="UvrD-like helicase ATP-binding" evidence="6">
    <location>
        <begin position="16"/>
        <end position="69"/>
    </location>
</feature>
<gene>
    <name evidence="7" type="ORF">Clacol_002839</name>
</gene>
<proteinExistence type="predicted"/>
<evidence type="ECO:0000313" key="7">
    <source>
        <dbReference type="EMBL" id="GJJ08620.1"/>
    </source>
</evidence>
<dbReference type="SUPFAM" id="SSF52540">
    <property type="entry name" value="P-loop containing nucleoside triphosphate hydrolases"/>
    <property type="match status" value="1"/>
</dbReference>
<dbReference type="InterPro" id="IPR000212">
    <property type="entry name" value="DNA_helicase_UvrD/REP"/>
</dbReference>
<keyword evidence="2" id="KW-0378">Hydrolase</keyword>
<evidence type="ECO:0000259" key="6">
    <source>
        <dbReference type="Pfam" id="PF00580"/>
    </source>
</evidence>
<dbReference type="GO" id="GO:0016787">
    <property type="term" value="F:hydrolase activity"/>
    <property type="evidence" value="ECO:0007669"/>
    <property type="project" value="UniProtKB-KW"/>
</dbReference>
<evidence type="ECO:0000256" key="2">
    <source>
        <dbReference type="ARBA" id="ARBA00022801"/>
    </source>
</evidence>
<comment type="caution">
    <text evidence="7">The sequence shown here is derived from an EMBL/GenBank/DDBJ whole genome shotgun (WGS) entry which is preliminary data.</text>
</comment>
<accession>A0AAV5A9N4</accession>
<dbReference type="PANTHER" id="PTHR11070:SF2">
    <property type="entry name" value="ATP-DEPENDENT DNA HELICASE SRS2"/>
    <property type="match status" value="1"/>
</dbReference>
<evidence type="ECO:0000256" key="3">
    <source>
        <dbReference type="ARBA" id="ARBA00022806"/>
    </source>
</evidence>
<dbReference type="Proteomes" id="UP001050691">
    <property type="component" value="Unassembled WGS sequence"/>
</dbReference>
<feature type="domain" description="UvrD-like helicase ATP-binding" evidence="6">
    <location>
        <begin position="72"/>
        <end position="150"/>
    </location>
</feature>
<dbReference type="Gene3D" id="3.40.50.300">
    <property type="entry name" value="P-loop containing nucleotide triphosphate hydrolases"/>
    <property type="match status" value="2"/>
</dbReference>
<evidence type="ECO:0000256" key="5">
    <source>
        <dbReference type="ARBA" id="ARBA00023125"/>
    </source>
</evidence>
<evidence type="ECO:0000256" key="1">
    <source>
        <dbReference type="ARBA" id="ARBA00022741"/>
    </source>
</evidence>
<dbReference type="GO" id="GO:0005524">
    <property type="term" value="F:ATP binding"/>
    <property type="evidence" value="ECO:0007669"/>
    <property type="project" value="UniProtKB-KW"/>
</dbReference>
<protein>
    <recommendedName>
        <fullName evidence="6">UvrD-like helicase ATP-binding domain-containing protein</fullName>
    </recommendedName>
</protein>
<organism evidence="7 8">
    <name type="scientific">Clathrus columnatus</name>
    <dbReference type="NCBI Taxonomy" id="1419009"/>
    <lineage>
        <taxon>Eukaryota</taxon>
        <taxon>Fungi</taxon>
        <taxon>Dikarya</taxon>
        <taxon>Basidiomycota</taxon>
        <taxon>Agaricomycotina</taxon>
        <taxon>Agaricomycetes</taxon>
        <taxon>Phallomycetidae</taxon>
        <taxon>Phallales</taxon>
        <taxon>Clathraceae</taxon>
        <taxon>Clathrus</taxon>
    </lineage>
</organism>
<dbReference type="GO" id="GO:0000725">
    <property type="term" value="P:recombinational repair"/>
    <property type="evidence" value="ECO:0007669"/>
    <property type="project" value="TreeGrafter"/>
</dbReference>
<keyword evidence="3" id="KW-0347">Helicase</keyword>
<dbReference type="GO" id="GO:0003677">
    <property type="term" value="F:DNA binding"/>
    <property type="evidence" value="ECO:0007669"/>
    <property type="project" value="UniProtKB-KW"/>
</dbReference>
<dbReference type="InterPro" id="IPR013986">
    <property type="entry name" value="DExx_box_DNA_helicase_dom_sf"/>
</dbReference>
<keyword evidence="1" id="KW-0547">Nucleotide-binding</keyword>